<dbReference type="Proteomes" id="UP000243723">
    <property type="component" value="Unassembled WGS sequence"/>
</dbReference>
<dbReference type="PANTHER" id="PTHR36124">
    <property type="match status" value="1"/>
</dbReference>
<evidence type="ECO:0000313" key="2">
    <source>
        <dbReference type="EMBL" id="PSK51972.1"/>
    </source>
</evidence>
<dbReference type="PANTHER" id="PTHR36124:SF1">
    <property type="entry name" value="ER-BOUND OXYGENASE MPAB_MPAB'_RUBBER OXYGENASE CATALYTIC DOMAIN-CONTAINING PROTEIN"/>
    <property type="match status" value="1"/>
</dbReference>
<protein>
    <submittedName>
        <fullName evidence="2">Uncharacterized protein</fullName>
    </submittedName>
</protein>
<dbReference type="InterPro" id="IPR046366">
    <property type="entry name" value="MPAB"/>
</dbReference>
<evidence type="ECO:0000313" key="3">
    <source>
        <dbReference type="Proteomes" id="UP000243723"/>
    </source>
</evidence>
<reference evidence="2 3" key="1">
    <citation type="submission" date="2017-05" db="EMBL/GenBank/DDBJ databases">
        <title>Draft genome sequence of Elsinoe australis.</title>
        <authorList>
            <person name="Cheng Q."/>
        </authorList>
    </citation>
    <scope>NUCLEOTIDE SEQUENCE [LARGE SCALE GENOMIC DNA]</scope>
    <source>
        <strain evidence="2 3">NL1</strain>
    </source>
</reference>
<name>A0A2P7ZUT2_9PEZI</name>
<comment type="caution">
    <text evidence="2">The sequence shown here is derived from an EMBL/GenBank/DDBJ whole genome shotgun (WGS) entry which is preliminary data.</text>
</comment>
<evidence type="ECO:0000256" key="1">
    <source>
        <dbReference type="SAM" id="SignalP"/>
    </source>
</evidence>
<gene>
    <name evidence="2" type="ORF">B9Z65_3239</name>
</gene>
<dbReference type="GO" id="GO:0016491">
    <property type="term" value="F:oxidoreductase activity"/>
    <property type="evidence" value="ECO:0007669"/>
    <property type="project" value="InterPro"/>
</dbReference>
<feature type="signal peptide" evidence="1">
    <location>
        <begin position="1"/>
        <end position="19"/>
    </location>
</feature>
<proteinExistence type="predicted"/>
<keyword evidence="3" id="KW-1185">Reference proteome</keyword>
<keyword evidence="1" id="KW-0732">Signal</keyword>
<dbReference type="AlphaFoldDB" id="A0A2P7ZUT2"/>
<feature type="chain" id="PRO_5015159548" evidence="1">
    <location>
        <begin position="20"/>
        <end position="404"/>
    </location>
</feature>
<dbReference type="STRING" id="40998.A0A2P7ZUT2"/>
<sequence length="404" mass="46121">MSMAGSYLLLCLLFYFILQRRLRHRRRDAAVKRCPTRESYASMTLDEAFHIQSKLAEVEFPTVFPCSIFSALFKTYGIPSISELLVATGQLARDDTASKRAADTGVILTEVVLHHPSNPRAIDGIARMNYLHKRYRKAGKISDHGMLYTLSLLVLEPIRWTTHYEWREVSEVERCAMGVYWQWMGEAMEISFKALPSFEDDWRDGLHFSDEFEAWSRGYESAHMVPAESNETVANGTIKIALTNLPRSLYSLAHAFVAALLEPRLQEAMRIAEPTSLTVFMLNLVVQGRKMIIRHLFLPRPQILRKRRFTDEPDAAGRIHSVQFVAHPWYVKPSFSWRYGIKALLLRLAGGKLPGDDGDNYRPEGYKIPEIGPETLKGKGSVEMEGERARLSANPRLGCPFSRW</sequence>
<dbReference type="EMBL" id="NHZQ01000121">
    <property type="protein sequence ID" value="PSK51972.1"/>
    <property type="molecule type" value="Genomic_DNA"/>
</dbReference>
<accession>A0A2P7ZUT2</accession>
<organism evidence="2 3">
    <name type="scientific">Elsinoe australis</name>
    <dbReference type="NCBI Taxonomy" id="40998"/>
    <lineage>
        <taxon>Eukaryota</taxon>
        <taxon>Fungi</taxon>
        <taxon>Dikarya</taxon>
        <taxon>Ascomycota</taxon>
        <taxon>Pezizomycotina</taxon>
        <taxon>Dothideomycetes</taxon>
        <taxon>Dothideomycetidae</taxon>
        <taxon>Myriangiales</taxon>
        <taxon>Elsinoaceae</taxon>
        <taxon>Elsinoe</taxon>
    </lineage>
</organism>
<dbReference type="OrthoDB" id="545169at2759"/>